<keyword evidence="2" id="KW-1185">Reference proteome</keyword>
<reference evidence="1" key="1">
    <citation type="submission" date="2020-10" db="EMBL/GenBank/DDBJ databases">
        <authorList>
            <person name="Kikuchi T."/>
        </authorList>
    </citation>
    <scope>NUCLEOTIDE SEQUENCE</scope>
    <source>
        <strain evidence="1">NKZ352</strain>
    </source>
</reference>
<protein>
    <submittedName>
        <fullName evidence="1">Uncharacterized protein</fullName>
    </submittedName>
</protein>
<organism evidence="1 2">
    <name type="scientific">Caenorhabditis auriculariae</name>
    <dbReference type="NCBI Taxonomy" id="2777116"/>
    <lineage>
        <taxon>Eukaryota</taxon>
        <taxon>Metazoa</taxon>
        <taxon>Ecdysozoa</taxon>
        <taxon>Nematoda</taxon>
        <taxon>Chromadorea</taxon>
        <taxon>Rhabditida</taxon>
        <taxon>Rhabditina</taxon>
        <taxon>Rhabditomorpha</taxon>
        <taxon>Rhabditoidea</taxon>
        <taxon>Rhabditidae</taxon>
        <taxon>Peloderinae</taxon>
        <taxon>Caenorhabditis</taxon>
    </lineage>
</organism>
<dbReference type="Proteomes" id="UP000835052">
    <property type="component" value="Unassembled WGS sequence"/>
</dbReference>
<name>A0A8S1HKY8_9PELO</name>
<sequence length="106" mass="12080">MIYIHDRDMALAISFFNPNIPGIVRNANGAIVAIIAHEGRMEFLLNNTIEGLSARMNVAPALEPGLAQLYNNALFNLRYFSETLRYYIFECEMTAIENYMNPHNHS</sequence>
<dbReference type="AlphaFoldDB" id="A0A8S1HKY8"/>
<accession>A0A8S1HKY8</accession>
<proteinExistence type="predicted"/>
<evidence type="ECO:0000313" key="2">
    <source>
        <dbReference type="Proteomes" id="UP000835052"/>
    </source>
</evidence>
<evidence type="ECO:0000313" key="1">
    <source>
        <dbReference type="EMBL" id="CAD6197306.1"/>
    </source>
</evidence>
<dbReference type="EMBL" id="CAJGYM010000090">
    <property type="protein sequence ID" value="CAD6197306.1"/>
    <property type="molecule type" value="Genomic_DNA"/>
</dbReference>
<gene>
    <name evidence="1" type="ORF">CAUJ_LOCUS13215</name>
</gene>
<comment type="caution">
    <text evidence="1">The sequence shown here is derived from an EMBL/GenBank/DDBJ whole genome shotgun (WGS) entry which is preliminary data.</text>
</comment>